<dbReference type="Proteomes" id="UP001208570">
    <property type="component" value="Unassembled WGS sequence"/>
</dbReference>
<evidence type="ECO:0000256" key="2">
    <source>
        <dbReference type="SAM" id="SignalP"/>
    </source>
</evidence>
<dbReference type="SUPFAM" id="SSF55486">
    <property type="entry name" value="Metalloproteases ('zincins'), catalytic domain"/>
    <property type="match status" value="1"/>
</dbReference>
<comment type="caution">
    <text evidence="1">Lacks conserved residue(s) required for the propagation of feature annotation.</text>
</comment>
<comment type="caution">
    <text evidence="4">The sequence shown here is derived from an EMBL/GenBank/DDBJ whole genome shotgun (WGS) entry which is preliminary data.</text>
</comment>
<dbReference type="AlphaFoldDB" id="A0AAD9JFY5"/>
<dbReference type="InterPro" id="IPR001506">
    <property type="entry name" value="Peptidase_M12A"/>
</dbReference>
<gene>
    <name evidence="4" type="ORF">LSH36_345g03051</name>
</gene>
<dbReference type="Gene3D" id="3.40.390.10">
    <property type="entry name" value="Collagenase (Catalytic Domain)"/>
    <property type="match status" value="1"/>
</dbReference>
<keyword evidence="2" id="KW-0732">Signal</keyword>
<evidence type="ECO:0000313" key="4">
    <source>
        <dbReference type="EMBL" id="KAK2151941.1"/>
    </source>
</evidence>
<organism evidence="4 5">
    <name type="scientific">Paralvinella palmiformis</name>
    <dbReference type="NCBI Taxonomy" id="53620"/>
    <lineage>
        <taxon>Eukaryota</taxon>
        <taxon>Metazoa</taxon>
        <taxon>Spiralia</taxon>
        <taxon>Lophotrochozoa</taxon>
        <taxon>Annelida</taxon>
        <taxon>Polychaeta</taxon>
        <taxon>Sedentaria</taxon>
        <taxon>Canalipalpata</taxon>
        <taxon>Terebellida</taxon>
        <taxon>Terebelliformia</taxon>
        <taxon>Alvinellidae</taxon>
        <taxon>Paralvinella</taxon>
    </lineage>
</organism>
<dbReference type="Pfam" id="PF01400">
    <property type="entry name" value="Astacin"/>
    <property type="match status" value="1"/>
</dbReference>
<reference evidence="4" key="1">
    <citation type="journal article" date="2023" name="Mol. Biol. Evol.">
        <title>Third-Generation Sequencing Reveals the Adaptive Role of the Epigenome in Three Deep-Sea Polychaetes.</title>
        <authorList>
            <person name="Perez M."/>
            <person name="Aroh O."/>
            <person name="Sun Y."/>
            <person name="Lan Y."/>
            <person name="Juniper S.K."/>
            <person name="Young C.R."/>
            <person name="Angers B."/>
            <person name="Qian P.Y."/>
        </authorList>
    </citation>
    <scope>NUCLEOTIDE SEQUENCE</scope>
    <source>
        <strain evidence="4">P08H-3</strain>
    </source>
</reference>
<feature type="chain" id="PRO_5042045057" description="Peptidase M12A domain-containing protein" evidence="2">
    <location>
        <begin position="21"/>
        <end position="209"/>
    </location>
</feature>
<evidence type="ECO:0000313" key="5">
    <source>
        <dbReference type="Proteomes" id="UP001208570"/>
    </source>
</evidence>
<dbReference type="InterPro" id="IPR024079">
    <property type="entry name" value="MetalloPept_cat_dom_sf"/>
</dbReference>
<feature type="domain" description="Peptidase M12A" evidence="3">
    <location>
        <begin position="142"/>
        <end position="209"/>
    </location>
</feature>
<proteinExistence type="predicted"/>
<dbReference type="GO" id="GO:0006508">
    <property type="term" value="P:proteolysis"/>
    <property type="evidence" value="ECO:0007669"/>
    <property type="project" value="InterPro"/>
</dbReference>
<dbReference type="EMBL" id="JAODUP010000345">
    <property type="protein sequence ID" value="KAK2151941.1"/>
    <property type="molecule type" value="Genomic_DNA"/>
</dbReference>
<accession>A0AAD9JFY5</accession>
<name>A0AAD9JFY5_9ANNE</name>
<evidence type="ECO:0000259" key="3">
    <source>
        <dbReference type="PROSITE" id="PS51864"/>
    </source>
</evidence>
<sequence>MMWCLNILIIGCAVILGIKSYSISERSKRSPSIDGKWDPDNGQSREEWLRCHGFPCETWEATRMKLQMLKMMTSKTSASMELLVNDTDDSLDNCIWLTGDQLDEIFDTMEDDLNGQYPQHRRGYMDDRKNIQHRRQKRKVTNFKKYSFSMWPKKMVHWKFNGAHNEEERTIIRGAFSHWQEQTCIRFRELGIQESFSDNHILVTRETTG</sequence>
<dbReference type="PROSITE" id="PS51864">
    <property type="entry name" value="ASTACIN"/>
    <property type="match status" value="1"/>
</dbReference>
<protein>
    <recommendedName>
        <fullName evidence="3">Peptidase M12A domain-containing protein</fullName>
    </recommendedName>
</protein>
<keyword evidence="5" id="KW-1185">Reference proteome</keyword>
<feature type="signal peptide" evidence="2">
    <location>
        <begin position="1"/>
        <end position="20"/>
    </location>
</feature>
<evidence type="ECO:0000256" key="1">
    <source>
        <dbReference type="PROSITE-ProRule" id="PRU01211"/>
    </source>
</evidence>
<dbReference type="GO" id="GO:0004222">
    <property type="term" value="F:metalloendopeptidase activity"/>
    <property type="evidence" value="ECO:0007669"/>
    <property type="project" value="InterPro"/>
</dbReference>